<protein>
    <recommendedName>
        <fullName evidence="7">DUF569 domain-containing protein</fullName>
    </recommendedName>
</protein>
<dbReference type="FunFam" id="2.80.10.50:FF:000067">
    <property type="entry name" value="BnaC05g19630D protein"/>
    <property type="match status" value="2"/>
</dbReference>
<dbReference type="CDD" id="cd23340">
    <property type="entry name" value="beta-trefoil_FSCN_ACP-like"/>
    <property type="match status" value="2"/>
</dbReference>
<dbReference type="InterPro" id="IPR008999">
    <property type="entry name" value="Actin-crosslinking"/>
</dbReference>
<evidence type="ECO:0000256" key="2">
    <source>
        <dbReference type="SAM" id="Phobius"/>
    </source>
</evidence>
<proteinExistence type="predicted"/>
<comment type="caution">
    <text evidence="5">The sequence shown here is derived from an EMBL/GenBank/DDBJ whole genome shotgun (WGS) entry which is preliminary data.</text>
</comment>
<dbReference type="Proteomes" id="UP001153076">
    <property type="component" value="Unassembled WGS sequence"/>
</dbReference>
<evidence type="ECO:0000259" key="4">
    <source>
        <dbReference type="Pfam" id="PF22932"/>
    </source>
</evidence>
<evidence type="ECO:0000259" key="3">
    <source>
        <dbReference type="Pfam" id="PF04601"/>
    </source>
</evidence>
<dbReference type="InterPro" id="IPR007679">
    <property type="entry name" value="DUF569"/>
</dbReference>
<gene>
    <name evidence="5" type="ORF">Cgig2_031224</name>
</gene>
<dbReference type="Gene3D" id="2.80.10.50">
    <property type="match status" value="2"/>
</dbReference>
<dbReference type="OrthoDB" id="2432302at2759"/>
<feature type="domain" description="DUF569" evidence="3">
    <location>
        <begin position="1"/>
        <end position="143"/>
    </location>
</feature>
<dbReference type="Pfam" id="PF22932">
    <property type="entry name" value="Ubiq_DUF_assoc"/>
    <property type="match status" value="1"/>
</dbReference>
<dbReference type="SUPFAM" id="SSF50405">
    <property type="entry name" value="Actin-crosslinking proteins"/>
    <property type="match status" value="2"/>
</dbReference>
<keyword evidence="2" id="KW-1133">Transmembrane helix</keyword>
<dbReference type="Pfam" id="PF04601">
    <property type="entry name" value="DUF569"/>
    <property type="match status" value="2"/>
</dbReference>
<reference evidence="5" key="1">
    <citation type="submission" date="2022-04" db="EMBL/GenBank/DDBJ databases">
        <title>Carnegiea gigantea Genome sequencing and assembly v2.</title>
        <authorList>
            <person name="Copetti D."/>
            <person name="Sanderson M.J."/>
            <person name="Burquez A."/>
            <person name="Wojciechowski M.F."/>
        </authorList>
    </citation>
    <scope>NUCLEOTIDE SEQUENCE</scope>
    <source>
        <strain evidence="5">SGP5-SGP5p</strain>
        <tissue evidence="5">Aerial part</tissue>
    </source>
</reference>
<name>A0A9Q1QKY6_9CARY</name>
<evidence type="ECO:0000256" key="1">
    <source>
        <dbReference type="SAM" id="MobiDB-lite"/>
    </source>
</evidence>
<evidence type="ECO:0000313" key="6">
    <source>
        <dbReference type="Proteomes" id="UP001153076"/>
    </source>
</evidence>
<sequence length="532" mass="60042">MDLLTKTGALRLRSHLDKFLVGDEDRETVRQSRNGSSNRAIWVVEPCPKTPDAVRLKNLSSGLYLTASDTPFLLGMTGKRVVQLSIFDPSRIEWEPINDGFQVKFRSHKEGTYLRANGGTPPWRNSITHDAPLTSGTYNWLLWDVEPVLLSDLKSFPDVPSPMASFNSALSDENDGSYPSSPYSMRSISSPYSVKSISSPKVSSKKSGMDLFRNAKAVRLKSHHDKFLIAEEDEESVTQDRNGASRNAKWYVEFINDGIRLRSCYNRYLTASNHPFLLGMTGRKVLQTLPRRLDSSLEWEPEKVGSLVRLKTRYGNYLRANGGLPPWRNSITHDVPHRTVTQDWVLWDVDIVEILEHSDDVYNSPKKEKVDPVQVKVAHVESFGSDSSSVSIGSERFQRQESNDSETYSPPKRDGRVIYYHVADDVGDIDESLESNTFTFKGHSVGELTRKLEEETGLEDIFVCSRSPLNGKLYPLRLQLPPNNAAMHIVVVPSTSRCMFCSSYTRSLCIYSCFVSCVIFLSSLLYHMGFPT</sequence>
<feature type="domain" description="DUF569" evidence="3">
    <location>
        <begin position="209"/>
        <end position="347"/>
    </location>
</feature>
<evidence type="ECO:0008006" key="7">
    <source>
        <dbReference type="Google" id="ProtNLM"/>
    </source>
</evidence>
<dbReference type="AlphaFoldDB" id="A0A9Q1QKY6"/>
<accession>A0A9Q1QKY6</accession>
<evidence type="ECO:0000313" key="5">
    <source>
        <dbReference type="EMBL" id="KAJ8445411.1"/>
    </source>
</evidence>
<dbReference type="PANTHER" id="PTHR31205">
    <property type="entry name" value="ACTIN CROSS-LINKING PROTEIN (DUF569)"/>
    <property type="match status" value="1"/>
</dbReference>
<feature type="domain" description="DUF569" evidence="4">
    <location>
        <begin position="415"/>
        <end position="492"/>
    </location>
</feature>
<feature type="transmembrane region" description="Helical" evidence="2">
    <location>
        <begin position="504"/>
        <end position="526"/>
    </location>
</feature>
<keyword evidence="6" id="KW-1185">Reference proteome</keyword>
<keyword evidence="2" id="KW-0812">Transmembrane</keyword>
<dbReference type="PANTHER" id="PTHR31205:SF69">
    <property type="entry name" value="ACTIN CROSS-LINKING PROTEIN (DUF569)"/>
    <property type="match status" value="1"/>
</dbReference>
<feature type="compositionally biased region" description="Low complexity" evidence="1">
    <location>
        <begin position="385"/>
        <end position="395"/>
    </location>
</feature>
<feature type="region of interest" description="Disordered" evidence="1">
    <location>
        <begin position="385"/>
        <end position="413"/>
    </location>
</feature>
<dbReference type="InterPro" id="IPR054726">
    <property type="entry name" value="Ubiq_DUF569-assoc"/>
</dbReference>
<organism evidence="5 6">
    <name type="scientific">Carnegiea gigantea</name>
    <dbReference type="NCBI Taxonomy" id="171969"/>
    <lineage>
        <taxon>Eukaryota</taxon>
        <taxon>Viridiplantae</taxon>
        <taxon>Streptophyta</taxon>
        <taxon>Embryophyta</taxon>
        <taxon>Tracheophyta</taxon>
        <taxon>Spermatophyta</taxon>
        <taxon>Magnoliopsida</taxon>
        <taxon>eudicotyledons</taxon>
        <taxon>Gunneridae</taxon>
        <taxon>Pentapetalae</taxon>
        <taxon>Caryophyllales</taxon>
        <taxon>Cactineae</taxon>
        <taxon>Cactaceae</taxon>
        <taxon>Cactoideae</taxon>
        <taxon>Echinocereeae</taxon>
        <taxon>Carnegiea</taxon>
    </lineage>
</organism>
<dbReference type="EMBL" id="JAKOGI010000077">
    <property type="protein sequence ID" value="KAJ8445411.1"/>
    <property type="molecule type" value="Genomic_DNA"/>
</dbReference>
<keyword evidence="2" id="KW-0472">Membrane</keyword>